<evidence type="ECO:0000259" key="2">
    <source>
        <dbReference type="Pfam" id="PF01425"/>
    </source>
</evidence>
<dbReference type="InterPro" id="IPR036928">
    <property type="entry name" value="AS_sf"/>
</dbReference>
<evidence type="ECO:0000256" key="1">
    <source>
        <dbReference type="SAM" id="SignalP"/>
    </source>
</evidence>
<dbReference type="EMBL" id="CP053085">
    <property type="protein sequence ID" value="QJR36790.1"/>
    <property type="molecule type" value="Genomic_DNA"/>
</dbReference>
<dbReference type="RefSeq" id="WP_171226222.1">
    <property type="nucleotide sequence ID" value="NZ_CP053085.1"/>
</dbReference>
<feature type="signal peptide" evidence="1">
    <location>
        <begin position="1"/>
        <end position="20"/>
    </location>
</feature>
<dbReference type="Gene3D" id="3.90.1300.10">
    <property type="entry name" value="Amidase signature (AS) domain"/>
    <property type="match status" value="1"/>
</dbReference>
<dbReference type="Pfam" id="PF01425">
    <property type="entry name" value="Amidase"/>
    <property type="match status" value="1"/>
</dbReference>
<name>A0A6M4IPZ7_9BACT</name>
<dbReference type="KEGG" id="ggr:HKW67_15330"/>
<dbReference type="InterPro" id="IPR023631">
    <property type="entry name" value="Amidase_dom"/>
</dbReference>
<dbReference type="AlphaFoldDB" id="A0A6M4IPZ7"/>
<proteinExistence type="predicted"/>
<keyword evidence="1" id="KW-0732">Signal</keyword>
<keyword evidence="4" id="KW-1185">Reference proteome</keyword>
<evidence type="ECO:0000313" key="4">
    <source>
        <dbReference type="Proteomes" id="UP000500938"/>
    </source>
</evidence>
<feature type="chain" id="PRO_5026784574" evidence="1">
    <location>
        <begin position="21"/>
        <end position="647"/>
    </location>
</feature>
<reference evidence="3 4" key="1">
    <citation type="submission" date="2020-05" db="EMBL/GenBank/DDBJ databases">
        <title>Complete genome sequence of Gemmatimonas greenlandica TET16.</title>
        <authorList>
            <person name="Zeng Y."/>
        </authorList>
    </citation>
    <scope>NUCLEOTIDE SEQUENCE [LARGE SCALE GENOMIC DNA]</scope>
    <source>
        <strain evidence="3 4">TET16</strain>
    </source>
</reference>
<organism evidence="3 4">
    <name type="scientific">Gemmatimonas groenlandica</name>
    <dbReference type="NCBI Taxonomy" id="2732249"/>
    <lineage>
        <taxon>Bacteria</taxon>
        <taxon>Pseudomonadati</taxon>
        <taxon>Gemmatimonadota</taxon>
        <taxon>Gemmatimonadia</taxon>
        <taxon>Gemmatimonadales</taxon>
        <taxon>Gemmatimonadaceae</taxon>
        <taxon>Gemmatimonas</taxon>
    </lineage>
</organism>
<dbReference type="SUPFAM" id="SSF75304">
    <property type="entry name" value="Amidase signature (AS) enzymes"/>
    <property type="match status" value="1"/>
</dbReference>
<dbReference type="PANTHER" id="PTHR42678:SF5">
    <property type="entry name" value="GLUTAMYL-TRNA(GLN) AMIDOTRANSFERASE SUBUNIT A"/>
    <property type="match status" value="1"/>
</dbReference>
<accession>A0A6M4IPZ7</accession>
<feature type="domain" description="Amidase" evidence="2">
    <location>
        <begin position="53"/>
        <end position="484"/>
    </location>
</feature>
<sequence length="647" mass="67472">MKIRAMMMAGMLSVAPTLGAQTATARAPMELTEASITDVQAALTAGRISSVQLVRQYLARIAAYDHAGPELNSLIRINPKASAEAAVLDAERKAGKVRGPMHGIPVIIKDNYDTGDMPTSAGSLAMATSQPARDGFVVKKLRDAGAIILGKSNLHELAAGITSISSLGGQTRNPYDPTRCPGGSSGGTGAAIAASFATVGWGSDTCGSIRIPSAFNALVGLRPTQGLVSRRGIVPLSHTQDIGGPLARTVTDLAIALDVSVGYDSEDAVTSVLREKPAPKFMASLDKNALRGARIGVFLPYFRDTDSEIADTVRAAIAAMRAQGATVIDVPMAEFDTLMANTSVINLETKFDLIDYLRTVPNAPVKSMRDILDRGLYDRQLEVRFRVIDTVLNADSQQHRTALARQSALRARMERILDSLSLDAIAYPTVRQKPTLVGEVQNGSTCNLGAQSGLPSISVPAGFAGDGLPIGIELLGKGFTDTRLVAMAYAFEQSGARRVAPSTTPALIAAKAPVSAPIVVVTRARGLVATTRITLDRVHSVLRWSATVQNSGGAPLSALVLRRTGDAGRISGPISGAVVGGTTTASIAIPAGASRVSARLLGPGQTAGSGSFPLTYADRVAFESGRLTVAMYTGAGVEPVEVKVGQR</sequence>
<dbReference type="Proteomes" id="UP000500938">
    <property type="component" value="Chromosome"/>
</dbReference>
<evidence type="ECO:0000313" key="3">
    <source>
        <dbReference type="EMBL" id="QJR36790.1"/>
    </source>
</evidence>
<dbReference type="PANTHER" id="PTHR42678">
    <property type="entry name" value="AMIDASE"/>
    <property type="match status" value="1"/>
</dbReference>
<gene>
    <name evidence="3" type="ORF">HKW67_15330</name>
</gene>
<protein>
    <submittedName>
        <fullName evidence="3">Amidase</fullName>
    </submittedName>
</protein>